<dbReference type="EMBL" id="LSGP01000001">
    <property type="protein sequence ID" value="KYZ78006.1"/>
    <property type="molecule type" value="Genomic_DNA"/>
</dbReference>
<evidence type="ECO:0000313" key="9">
    <source>
        <dbReference type="EMBL" id="KYZ78006.1"/>
    </source>
</evidence>
<dbReference type="GO" id="GO:0042371">
    <property type="term" value="P:vitamin K biosynthetic process"/>
    <property type="evidence" value="ECO:0007669"/>
    <property type="project" value="TreeGrafter"/>
</dbReference>
<dbReference type="NCBIfam" id="NF009926">
    <property type="entry name" value="PRK13387.1"/>
    <property type="match status" value="1"/>
</dbReference>
<protein>
    <submittedName>
        <fullName evidence="9">1,4-dihydroxy-2-naphthoate prenyltransferase</fullName>
    </submittedName>
</protein>
<dbReference type="Proteomes" id="UP000076268">
    <property type="component" value="Unassembled WGS sequence"/>
</dbReference>
<name>A0A154BVJ6_ANASB</name>
<dbReference type="UniPathway" id="UPA00079"/>
<feature type="transmembrane region" description="Helical" evidence="8">
    <location>
        <begin position="90"/>
        <end position="108"/>
    </location>
</feature>
<dbReference type="RefSeq" id="WP_066236594.1">
    <property type="nucleotide sequence ID" value="NZ_LSGP01000001.1"/>
</dbReference>
<feature type="transmembrane region" description="Helical" evidence="8">
    <location>
        <begin position="146"/>
        <end position="165"/>
    </location>
</feature>
<dbReference type="InterPro" id="IPR026046">
    <property type="entry name" value="UBIAD1"/>
</dbReference>
<dbReference type="GO" id="GO:0004659">
    <property type="term" value="F:prenyltransferase activity"/>
    <property type="evidence" value="ECO:0007669"/>
    <property type="project" value="InterPro"/>
</dbReference>
<accession>A0A154BVJ6</accession>
<feature type="transmembrane region" description="Helical" evidence="8">
    <location>
        <begin position="290"/>
        <end position="313"/>
    </location>
</feature>
<dbReference type="NCBIfam" id="NF004752">
    <property type="entry name" value="PRK06080.1-4"/>
    <property type="match status" value="1"/>
</dbReference>
<dbReference type="GO" id="GO:0016020">
    <property type="term" value="C:membrane"/>
    <property type="evidence" value="ECO:0007669"/>
    <property type="project" value="UniProtKB-SubCell"/>
</dbReference>
<dbReference type="Pfam" id="PF01040">
    <property type="entry name" value="UbiA"/>
    <property type="match status" value="1"/>
</dbReference>
<keyword evidence="3" id="KW-0474">Menaquinone biosynthesis</keyword>
<dbReference type="PANTHER" id="PTHR13929">
    <property type="entry name" value="1,4-DIHYDROXY-2-NAPHTHOATE OCTAPRENYLTRANSFERASE"/>
    <property type="match status" value="1"/>
</dbReference>
<keyword evidence="10" id="KW-1185">Reference proteome</keyword>
<dbReference type="InterPro" id="IPR044878">
    <property type="entry name" value="UbiA_sf"/>
</dbReference>
<gene>
    <name evidence="9" type="ORF">AXX12_00220</name>
</gene>
<dbReference type="InterPro" id="IPR000537">
    <property type="entry name" value="UbiA_prenyltransferase"/>
</dbReference>
<evidence type="ECO:0000256" key="3">
    <source>
        <dbReference type="ARBA" id="ARBA00022428"/>
    </source>
</evidence>
<evidence type="ECO:0000313" key="10">
    <source>
        <dbReference type="Proteomes" id="UP000076268"/>
    </source>
</evidence>
<feature type="transmembrane region" description="Helical" evidence="8">
    <location>
        <begin position="245"/>
        <end position="269"/>
    </location>
</feature>
<comment type="subcellular location">
    <subcellularLocation>
        <location evidence="1">Membrane</location>
        <topology evidence="1">Multi-pass membrane protein</topology>
    </subcellularLocation>
</comment>
<dbReference type="AlphaFoldDB" id="A0A154BVJ6"/>
<keyword evidence="6 8" id="KW-1133">Transmembrane helix</keyword>
<feature type="transmembrane region" description="Helical" evidence="8">
    <location>
        <begin position="42"/>
        <end position="62"/>
    </location>
</feature>
<comment type="caution">
    <text evidence="9">The sequence shown here is derived from an EMBL/GenBank/DDBJ whole genome shotgun (WGS) entry which is preliminary data.</text>
</comment>
<dbReference type="CDD" id="cd13962">
    <property type="entry name" value="PT_UbiA_UBIAD1"/>
    <property type="match status" value="1"/>
</dbReference>
<evidence type="ECO:0000256" key="2">
    <source>
        <dbReference type="ARBA" id="ARBA00004863"/>
    </source>
</evidence>
<keyword evidence="7 8" id="KW-0472">Membrane</keyword>
<evidence type="ECO:0000256" key="8">
    <source>
        <dbReference type="SAM" id="Phobius"/>
    </source>
</evidence>
<evidence type="ECO:0000256" key="1">
    <source>
        <dbReference type="ARBA" id="ARBA00004141"/>
    </source>
</evidence>
<keyword evidence="4 9" id="KW-0808">Transferase</keyword>
<comment type="pathway">
    <text evidence="2">Quinol/quinone metabolism; menaquinone biosynthesis.</text>
</comment>
<sequence length="318" mass="35453">MNLKSFFDFVEIRTKLASVTPFLIGTLYALYKYDSFKFENAIIMFISLFAFDMATTGINNYLDYKKAHSRKGYNYEKHNAVVNHDIKESTALAVIVMLLTTATALGVFLTLKTDIVVLVIGVLSFTTGILYTFGPVPISRMPLGEVFSGFFMGFIIIFLAVYIHIFDQGIALLSYSGTMLTIHLNLIEVLSLFLFSIPAIAGIGNIMLANNICDLDEDILNKRYTLPHYIGKEKALKLFKASYDIGYFSIIIAVVLNVAPTIILLAILTKIVLDKNIKRFAHNPSKREPFVLAVKNFIVVNGAVALLLGIAVVEKYVF</sequence>
<evidence type="ECO:0000256" key="6">
    <source>
        <dbReference type="ARBA" id="ARBA00022989"/>
    </source>
</evidence>
<dbReference type="GO" id="GO:0009234">
    <property type="term" value="P:menaquinone biosynthetic process"/>
    <property type="evidence" value="ECO:0007669"/>
    <property type="project" value="UniProtKB-UniPathway"/>
</dbReference>
<organism evidence="9 10">
    <name type="scientific">Anaerosporomusa subterranea</name>
    <dbReference type="NCBI Taxonomy" id="1794912"/>
    <lineage>
        <taxon>Bacteria</taxon>
        <taxon>Bacillati</taxon>
        <taxon>Bacillota</taxon>
        <taxon>Negativicutes</taxon>
        <taxon>Acetonemataceae</taxon>
        <taxon>Anaerosporomusa</taxon>
    </lineage>
</organism>
<proteinExistence type="predicted"/>
<evidence type="ECO:0000256" key="5">
    <source>
        <dbReference type="ARBA" id="ARBA00022692"/>
    </source>
</evidence>
<evidence type="ECO:0000256" key="4">
    <source>
        <dbReference type="ARBA" id="ARBA00022679"/>
    </source>
</evidence>
<keyword evidence="5 8" id="KW-0812">Transmembrane</keyword>
<dbReference type="OrthoDB" id="9767568at2"/>
<feature type="transmembrane region" description="Helical" evidence="8">
    <location>
        <begin position="186"/>
        <end position="208"/>
    </location>
</feature>
<feature type="transmembrane region" description="Helical" evidence="8">
    <location>
        <begin position="115"/>
        <end position="134"/>
    </location>
</feature>
<dbReference type="STRING" id="1794912.AXX12_00220"/>
<dbReference type="Gene3D" id="1.10.357.140">
    <property type="entry name" value="UbiA prenyltransferase"/>
    <property type="match status" value="1"/>
</dbReference>
<evidence type="ECO:0000256" key="7">
    <source>
        <dbReference type="ARBA" id="ARBA00023136"/>
    </source>
</evidence>
<reference evidence="9 10" key="1">
    <citation type="submission" date="2016-02" db="EMBL/GenBank/DDBJ databases">
        <title>Anaerosporomusa subterraneum gen. nov., sp. nov., a spore-forming obligate anaerobe isolated from saprolite.</title>
        <authorList>
            <person name="Choi J.K."/>
            <person name="Shah M."/>
            <person name="Yee N."/>
        </authorList>
    </citation>
    <scope>NUCLEOTIDE SEQUENCE [LARGE SCALE GENOMIC DNA]</scope>
    <source>
        <strain evidence="9 10">RU4</strain>
    </source>
</reference>
<dbReference type="PANTHER" id="PTHR13929:SF0">
    <property type="entry name" value="UBIA PRENYLTRANSFERASE DOMAIN-CONTAINING PROTEIN 1"/>
    <property type="match status" value="1"/>
</dbReference>